<dbReference type="PANTHER" id="PTHR42693">
    <property type="entry name" value="ARYLSULFATASE FAMILY MEMBER"/>
    <property type="match status" value="1"/>
</dbReference>
<gene>
    <name evidence="3" type="ORF">RMSM_04405</name>
</gene>
<proteinExistence type="inferred from homology"/>
<dbReference type="InterPro" id="IPR017850">
    <property type="entry name" value="Alkaline_phosphatase_core_sf"/>
</dbReference>
<dbReference type="PANTHER" id="PTHR42693:SF53">
    <property type="entry name" value="ENDO-4-O-SULFATASE"/>
    <property type="match status" value="1"/>
</dbReference>
<evidence type="ECO:0000256" key="2">
    <source>
        <dbReference type="ARBA" id="ARBA00022801"/>
    </source>
</evidence>
<dbReference type="InterPro" id="IPR050738">
    <property type="entry name" value="Sulfatase"/>
</dbReference>
<comment type="similarity">
    <text evidence="1">Belongs to the sulfatase family.</text>
</comment>
<dbReference type="GO" id="GO:0004065">
    <property type="term" value="F:arylsulfatase activity"/>
    <property type="evidence" value="ECO:0007669"/>
    <property type="project" value="TreeGrafter"/>
</dbReference>
<accession>M5RH55</accession>
<organism evidence="3 4">
    <name type="scientific">Rhodopirellula maiorica SM1</name>
    <dbReference type="NCBI Taxonomy" id="1265738"/>
    <lineage>
        <taxon>Bacteria</taxon>
        <taxon>Pseudomonadati</taxon>
        <taxon>Planctomycetota</taxon>
        <taxon>Planctomycetia</taxon>
        <taxon>Pirellulales</taxon>
        <taxon>Pirellulaceae</taxon>
        <taxon>Novipirellula</taxon>
    </lineage>
</organism>
<reference evidence="3 4" key="1">
    <citation type="journal article" date="2013" name="Mar. Genomics">
        <title>Expression of sulfatases in Rhodopirellula baltica and the diversity of sulfatases in the genus Rhodopirellula.</title>
        <authorList>
            <person name="Wegner C.E."/>
            <person name="Richter-Heitmann T."/>
            <person name="Klindworth A."/>
            <person name="Klockow C."/>
            <person name="Richter M."/>
            <person name="Achstetter T."/>
            <person name="Glockner F.O."/>
            <person name="Harder J."/>
        </authorList>
    </citation>
    <scope>NUCLEOTIDE SEQUENCE [LARGE SCALE GENOMIC DNA]</scope>
    <source>
        <strain evidence="3 4">SM1</strain>
    </source>
</reference>
<dbReference type="PATRIC" id="fig|1265738.3.peg.4421"/>
<keyword evidence="2" id="KW-0378">Hydrolase</keyword>
<dbReference type="SUPFAM" id="SSF53649">
    <property type="entry name" value="Alkaline phosphatase-like"/>
    <property type="match status" value="1"/>
</dbReference>
<sequence length="188" mass="20644">MRAPGKIPAGTECDAVTSTIDVMPTLAKLAGTTAPTDRVIDGVDISALMHGEADTLDRNFFYYQHDSLRAVRSGKWKLMLPHTEPVQTSIATKWKGHIAKADAIRIQKARLYDLEADIGETTDVADKFPETVAELMKLAEWARNDIGDHNRFGENARTFGAPRRTLSDATKSASIKNQNHIQRNGNGG</sequence>
<keyword evidence="4" id="KW-1185">Reference proteome</keyword>
<dbReference type="Gene3D" id="3.40.720.10">
    <property type="entry name" value="Alkaline Phosphatase, subunit A"/>
    <property type="match status" value="1"/>
</dbReference>
<evidence type="ECO:0000313" key="3">
    <source>
        <dbReference type="EMBL" id="EMI18675.1"/>
    </source>
</evidence>
<protein>
    <submittedName>
        <fullName evidence="3">Arylsulfatase A</fullName>
    </submittedName>
</protein>
<dbReference type="AlphaFoldDB" id="M5RH55"/>
<dbReference type="EMBL" id="ANOG01000628">
    <property type="protein sequence ID" value="EMI18675.1"/>
    <property type="molecule type" value="Genomic_DNA"/>
</dbReference>
<evidence type="ECO:0000256" key="1">
    <source>
        <dbReference type="ARBA" id="ARBA00008779"/>
    </source>
</evidence>
<dbReference type="Proteomes" id="UP000011991">
    <property type="component" value="Unassembled WGS sequence"/>
</dbReference>
<dbReference type="Gene3D" id="3.30.1120.10">
    <property type="match status" value="1"/>
</dbReference>
<comment type="caution">
    <text evidence="3">The sequence shown here is derived from an EMBL/GenBank/DDBJ whole genome shotgun (WGS) entry which is preliminary data.</text>
</comment>
<evidence type="ECO:0000313" key="4">
    <source>
        <dbReference type="Proteomes" id="UP000011991"/>
    </source>
</evidence>
<dbReference type="Pfam" id="PF14707">
    <property type="entry name" value="Sulfatase_C"/>
    <property type="match status" value="1"/>
</dbReference>
<name>M5RH55_9BACT</name>